<dbReference type="SMR" id="A0A4D4N3Z1"/>
<dbReference type="STRING" id="33903.AQJ43_11515"/>
<dbReference type="GO" id="GO:0042398">
    <property type="term" value="P:modified amino acid biosynthetic process"/>
    <property type="evidence" value="ECO:0007669"/>
    <property type="project" value="InterPro"/>
</dbReference>
<gene>
    <name evidence="6" type="ORF">SAV14893_000560</name>
    <name evidence="7" type="ORF">SAV31267_087460</name>
</gene>
<comment type="similarity">
    <text evidence="5">Belongs to the glutamate--cysteine ligase type 2 family. YbdK subfamily.</text>
</comment>
<dbReference type="NCBIfam" id="TIGR02050">
    <property type="entry name" value="gshA_cyan_rel"/>
    <property type="match status" value="1"/>
</dbReference>
<protein>
    <recommendedName>
        <fullName evidence="5">Putative glutamate--cysteine ligase 2</fullName>
        <ecNumber evidence="5">6.3.2.2</ecNumber>
    </recommendedName>
    <alternativeName>
        <fullName evidence="5">Gamma-glutamylcysteine synthetase 2</fullName>
        <shortName evidence="5">GCS 2</shortName>
        <shortName evidence="5">Gamma-GCS 2</shortName>
    </alternativeName>
</protein>
<dbReference type="PANTHER" id="PTHR36510:SF1">
    <property type="entry name" value="GLUTAMATE--CYSTEINE LIGASE 2-RELATED"/>
    <property type="match status" value="1"/>
</dbReference>
<keyword evidence="3 5" id="KW-0067">ATP-binding</keyword>
<sequence>MSLYTVGVEEEYLLLDPATRLPMPAAEQVRAAAGLEPIAGEDEIQPELSEAQVEVATPVCTSLDEIGGHLVRLRHVLGRAAESNGCRLAACGTPPIKEESPPPLTNNPRYRAMRAQAPQLVAEQLVCGTHVHVGVPDPEIGVAVLNRIRLWLPVLVAMSANSPFWAGHDTGFASWRTVIFGRWPVSGPPPHFADLADHEKRVQQLLTCGVIFDPGQLYWQARLSSRYPTVEVRCLDVQLRADDAVMFAGIVRALVATAINDAKAGVPVPSCPPELLQGANWHAARHGLSGSLIDYEGRRRSAGDVLSQLMDHIGPALDAADDSREVASLVHRLLREGTPADRQRRALLRGGLRAVTDLIITESAVT</sequence>
<evidence type="ECO:0000313" key="9">
    <source>
        <dbReference type="Proteomes" id="UP000302139"/>
    </source>
</evidence>
<dbReference type="EMBL" id="BJHX01000001">
    <property type="protein sequence ID" value="GDY60663.1"/>
    <property type="molecule type" value="Genomic_DNA"/>
</dbReference>
<evidence type="ECO:0000256" key="4">
    <source>
        <dbReference type="ARBA" id="ARBA00048819"/>
    </source>
</evidence>
<dbReference type="EC" id="6.3.2.2" evidence="5"/>
<dbReference type="AlphaFoldDB" id="A0A4D4N3Z1"/>
<accession>A0A4D4N3Z1</accession>
<dbReference type="Proteomes" id="UP000302139">
    <property type="component" value="Unassembled WGS sequence"/>
</dbReference>
<comment type="caution">
    <text evidence="7">The sequence shown here is derived from an EMBL/GenBank/DDBJ whole genome shotgun (WGS) entry which is preliminary data.</text>
</comment>
<reference evidence="6 9" key="2">
    <citation type="submission" date="2019-04" db="EMBL/GenBank/DDBJ databases">
        <title>Draft genome sequences of Streptomyces avermitilis NBRC 14893.</title>
        <authorList>
            <person name="Komaki H."/>
            <person name="Tamura T."/>
            <person name="Hosoyama A."/>
        </authorList>
    </citation>
    <scope>NUCLEOTIDE SEQUENCE [LARGE SCALE GENOMIC DNA]</scope>
    <source>
        <strain evidence="6 9">NBRC 14893</strain>
    </source>
</reference>
<dbReference type="PANTHER" id="PTHR36510">
    <property type="entry name" value="GLUTAMATE--CYSTEINE LIGASE 2-RELATED"/>
    <property type="match status" value="1"/>
</dbReference>
<dbReference type="RefSeq" id="WP_010982437.1">
    <property type="nucleotide sequence ID" value="NZ_BAABTN010000077.1"/>
</dbReference>
<organism evidence="7 8">
    <name type="scientific">Streptomyces avermitilis</name>
    <dbReference type="NCBI Taxonomy" id="33903"/>
    <lineage>
        <taxon>Bacteria</taxon>
        <taxon>Bacillati</taxon>
        <taxon>Actinomycetota</taxon>
        <taxon>Actinomycetes</taxon>
        <taxon>Kitasatosporales</taxon>
        <taxon>Streptomycetaceae</taxon>
        <taxon>Streptomyces</taxon>
    </lineage>
</organism>
<evidence type="ECO:0000256" key="3">
    <source>
        <dbReference type="ARBA" id="ARBA00022840"/>
    </source>
</evidence>
<dbReference type="GeneID" id="41538108"/>
<evidence type="ECO:0000256" key="1">
    <source>
        <dbReference type="ARBA" id="ARBA00022598"/>
    </source>
</evidence>
<dbReference type="NCBIfam" id="NF010041">
    <property type="entry name" value="PRK13517.1-1"/>
    <property type="match status" value="1"/>
</dbReference>
<dbReference type="InterPro" id="IPR011793">
    <property type="entry name" value="YbdK"/>
</dbReference>
<dbReference type="InterPro" id="IPR014746">
    <property type="entry name" value="Gln_synth/guanido_kin_cat_dom"/>
</dbReference>
<dbReference type="Gene3D" id="3.30.590.20">
    <property type="match status" value="1"/>
</dbReference>
<evidence type="ECO:0000256" key="2">
    <source>
        <dbReference type="ARBA" id="ARBA00022741"/>
    </source>
</evidence>
<reference evidence="7 8" key="1">
    <citation type="submission" date="2019-04" db="EMBL/GenBank/DDBJ databases">
        <title>Draft genome sequences of Streptomyces avermitilis ATCC 31267.</title>
        <authorList>
            <person name="Komaki H."/>
            <person name="Tamura T."/>
            <person name="Hosoyama A."/>
        </authorList>
    </citation>
    <scope>NUCLEOTIDE SEQUENCE [LARGE SCALE GENOMIC DNA]</scope>
    <source>
        <strain evidence="7 8">ATCC 31267</strain>
    </source>
</reference>
<dbReference type="EMBL" id="BJHY01000001">
    <property type="protein sequence ID" value="GDY79261.1"/>
    <property type="molecule type" value="Genomic_DNA"/>
</dbReference>
<dbReference type="InterPro" id="IPR006336">
    <property type="entry name" value="GCS2"/>
</dbReference>
<comment type="catalytic activity">
    <reaction evidence="4 5">
        <text>L-cysteine + L-glutamate + ATP = gamma-L-glutamyl-L-cysteine + ADP + phosphate + H(+)</text>
        <dbReference type="Rhea" id="RHEA:13285"/>
        <dbReference type="ChEBI" id="CHEBI:15378"/>
        <dbReference type="ChEBI" id="CHEBI:29985"/>
        <dbReference type="ChEBI" id="CHEBI:30616"/>
        <dbReference type="ChEBI" id="CHEBI:35235"/>
        <dbReference type="ChEBI" id="CHEBI:43474"/>
        <dbReference type="ChEBI" id="CHEBI:58173"/>
        <dbReference type="ChEBI" id="CHEBI:456216"/>
        <dbReference type="EC" id="6.3.2.2"/>
    </reaction>
</comment>
<keyword evidence="2 5" id="KW-0547">Nucleotide-binding</keyword>
<dbReference type="GO" id="GO:0005524">
    <property type="term" value="F:ATP binding"/>
    <property type="evidence" value="ECO:0007669"/>
    <property type="project" value="UniProtKB-KW"/>
</dbReference>
<comment type="function">
    <text evidence="5">ATP-dependent carboxylate-amine ligase which exhibits weak glutamate--cysteine ligase activity.</text>
</comment>
<evidence type="ECO:0000256" key="5">
    <source>
        <dbReference type="HAMAP-Rule" id="MF_01609"/>
    </source>
</evidence>
<dbReference type="GO" id="GO:0004357">
    <property type="term" value="F:glutamate-cysteine ligase activity"/>
    <property type="evidence" value="ECO:0007669"/>
    <property type="project" value="UniProtKB-EC"/>
</dbReference>
<evidence type="ECO:0000313" key="6">
    <source>
        <dbReference type="EMBL" id="GDY60663.1"/>
    </source>
</evidence>
<dbReference type="SUPFAM" id="SSF55931">
    <property type="entry name" value="Glutamine synthetase/guanido kinase"/>
    <property type="match status" value="1"/>
</dbReference>
<dbReference type="OMA" id="KPEYMAY"/>
<proteinExistence type="inferred from homology"/>
<evidence type="ECO:0000313" key="7">
    <source>
        <dbReference type="EMBL" id="GDY79261.1"/>
    </source>
</evidence>
<keyword evidence="1 5" id="KW-0436">Ligase</keyword>
<dbReference type="Proteomes" id="UP000299211">
    <property type="component" value="Unassembled WGS sequence"/>
</dbReference>
<name>A0A4D4N3Z1_STRAX</name>
<dbReference type="Pfam" id="PF04107">
    <property type="entry name" value="GCS2"/>
    <property type="match status" value="1"/>
</dbReference>
<dbReference type="InterPro" id="IPR050141">
    <property type="entry name" value="GCL_type2/YbdK_subfam"/>
</dbReference>
<evidence type="ECO:0000313" key="8">
    <source>
        <dbReference type="Proteomes" id="UP000299211"/>
    </source>
</evidence>
<dbReference type="HAMAP" id="MF_01609">
    <property type="entry name" value="Glu_cys_ligase_2"/>
    <property type="match status" value="1"/>
</dbReference>